<sequence>MMVNRFGNIPIIFFSFKNVTGKSFQEVFENLKRELVSLFRSHTHLFPVIKSARFKRPDKELYLKFFKNKTDQISVLDVKKCFLTLTRATKHFYKRRPIVIFDDYDMPMRSSYEHIFGLKDDVWSIFDMVDSIWEPLINEYKDCRKVITAGIIPFVRHRYRVYSYLDYKLMLYNLDLHIGIRDPSTTQPPSREWTITKTPFFFYPTLGIDL</sequence>
<dbReference type="RefSeq" id="XP_008473195.1">
    <property type="nucleotide sequence ID" value="XM_008474973.3"/>
</dbReference>
<evidence type="ECO:0000313" key="1">
    <source>
        <dbReference type="Proteomes" id="UP000079169"/>
    </source>
</evidence>
<dbReference type="AlphaFoldDB" id="A0A1S3D304"/>
<dbReference type="PANTHER" id="PTHR34825">
    <property type="entry name" value="CONSERVED PROTEIN, WITH A WEAK D-GALACTARATE DEHYDRATASE/ALTRONATE HYDROLASE DOMAIN"/>
    <property type="match status" value="1"/>
</dbReference>
<dbReference type="GeneID" id="103510321"/>
<evidence type="ECO:0000313" key="2">
    <source>
        <dbReference type="RefSeq" id="XP_008473195.1"/>
    </source>
</evidence>
<dbReference type="Proteomes" id="UP000079169">
    <property type="component" value="Unplaced"/>
</dbReference>
<keyword evidence="1" id="KW-1185">Reference proteome</keyword>
<proteinExistence type="predicted"/>
<dbReference type="PaxDb" id="121845-A0A1S3D304"/>
<accession>A0A1S3D304</accession>
<reference evidence="2" key="1">
    <citation type="submission" date="2025-08" db="UniProtKB">
        <authorList>
            <consortium name="RefSeq"/>
        </authorList>
    </citation>
    <scope>IDENTIFICATION</scope>
</reference>
<gene>
    <name evidence="2" type="primary">LOC103510321</name>
</gene>
<protein>
    <submittedName>
        <fullName evidence="2">Uncharacterized protein LOC103510321</fullName>
    </submittedName>
</protein>
<dbReference type="KEGG" id="dci:103510321"/>
<dbReference type="PANTHER" id="PTHR34825:SF1">
    <property type="entry name" value="AAA-ATPASE-LIKE DOMAIN-CONTAINING PROTEIN"/>
    <property type="match status" value="1"/>
</dbReference>
<name>A0A1S3D304_DIACI</name>
<organism evidence="1 2">
    <name type="scientific">Diaphorina citri</name>
    <name type="common">Asian citrus psyllid</name>
    <dbReference type="NCBI Taxonomy" id="121845"/>
    <lineage>
        <taxon>Eukaryota</taxon>
        <taxon>Metazoa</taxon>
        <taxon>Ecdysozoa</taxon>
        <taxon>Arthropoda</taxon>
        <taxon>Hexapoda</taxon>
        <taxon>Insecta</taxon>
        <taxon>Pterygota</taxon>
        <taxon>Neoptera</taxon>
        <taxon>Paraneoptera</taxon>
        <taxon>Hemiptera</taxon>
        <taxon>Sternorrhyncha</taxon>
        <taxon>Psylloidea</taxon>
        <taxon>Psyllidae</taxon>
        <taxon>Diaphorininae</taxon>
        <taxon>Diaphorina</taxon>
    </lineage>
</organism>